<dbReference type="SUPFAM" id="SSF55729">
    <property type="entry name" value="Acyl-CoA N-acyltransferases (Nat)"/>
    <property type="match status" value="1"/>
</dbReference>
<dbReference type="GO" id="GO:0016747">
    <property type="term" value="F:acyltransferase activity, transferring groups other than amino-acyl groups"/>
    <property type="evidence" value="ECO:0007669"/>
    <property type="project" value="InterPro"/>
</dbReference>
<dbReference type="AlphaFoldDB" id="A0A5C1DL89"/>
<organism evidence="4 5">
    <name type="scientific">Chromobacterium paludis</name>
    <dbReference type="NCBI Taxonomy" id="2605945"/>
    <lineage>
        <taxon>Bacteria</taxon>
        <taxon>Pseudomonadati</taxon>
        <taxon>Pseudomonadota</taxon>
        <taxon>Betaproteobacteria</taxon>
        <taxon>Neisseriales</taxon>
        <taxon>Chromobacteriaceae</taxon>
        <taxon>Chromobacterium</taxon>
    </lineage>
</organism>
<dbReference type="KEGG" id="chrm:FYK34_15570"/>
<evidence type="ECO:0000313" key="5">
    <source>
        <dbReference type="Proteomes" id="UP000322079"/>
    </source>
</evidence>
<accession>A0A5C1DL89</accession>
<evidence type="ECO:0000313" key="4">
    <source>
        <dbReference type="EMBL" id="QEL56877.1"/>
    </source>
</evidence>
<keyword evidence="5" id="KW-1185">Reference proteome</keyword>
<proteinExistence type="predicted"/>
<dbReference type="InterPro" id="IPR050832">
    <property type="entry name" value="Bact_Acetyltransf"/>
</dbReference>
<dbReference type="PROSITE" id="PS51186">
    <property type="entry name" value="GNAT"/>
    <property type="match status" value="1"/>
</dbReference>
<protein>
    <submittedName>
        <fullName evidence="4">GNAT family N-acetyltransferase</fullName>
    </submittedName>
</protein>
<sequence>MTARNSERRAGSTSTSCLTPIAIRTWRALSPSGQLAWPAMKRPPLLSPDNRFSTQLATAMHIRPALAQDLEDVIALRLAMFAETDELQPAYSRDEIAQATRAFFSDHLDSALSRSWVALLEQRIVAVGTLAFFIRPPYPGNASGKEAYLLNMFTLPAYRRRGCSKAILEQALAHARDSGCGKVWLHAFPDGLALYRAAGFRQDESYMEWLPA</sequence>
<dbReference type="PANTHER" id="PTHR43877:SF1">
    <property type="entry name" value="ACETYLTRANSFERASE"/>
    <property type="match status" value="1"/>
</dbReference>
<dbReference type="InterPro" id="IPR016181">
    <property type="entry name" value="Acyl_CoA_acyltransferase"/>
</dbReference>
<keyword evidence="2" id="KW-0012">Acyltransferase</keyword>
<evidence type="ECO:0000256" key="2">
    <source>
        <dbReference type="ARBA" id="ARBA00023315"/>
    </source>
</evidence>
<dbReference type="PANTHER" id="PTHR43877">
    <property type="entry name" value="AMINOALKYLPHOSPHONATE N-ACETYLTRANSFERASE-RELATED-RELATED"/>
    <property type="match status" value="1"/>
</dbReference>
<feature type="domain" description="N-acetyltransferase" evidence="3">
    <location>
        <begin position="60"/>
        <end position="212"/>
    </location>
</feature>
<name>A0A5C1DL89_9NEIS</name>
<dbReference type="Pfam" id="PF00583">
    <property type="entry name" value="Acetyltransf_1"/>
    <property type="match status" value="1"/>
</dbReference>
<dbReference type="EMBL" id="CP043473">
    <property type="protein sequence ID" value="QEL56877.1"/>
    <property type="molecule type" value="Genomic_DNA"/>
</dbReference>
<dbReference type="Proteomes" id="UP000322079">
    <property type="component" value="Chromosome"/>
</dbReference>
<gene>
    <name evidence="4" type="ORF">FYK34_15570</name>
</gene>
<keyword evidence="1 4" id="KW-0808">Transferase</keyword>
<reference evidence="4 5" key="1">
    <citation type="submission" date="2019-08" db="EMBL/GenBank/DDBJ databases">
        <title>Chromobacterium paludis, a novel bacterium isolated from a Maryland marsh pond.</title>
        <authorList>
            <person name="Blackburn M.B."/>
            <person name="Gundersen-Rindal D.E."/>
        </authorList>
    </citation>
    <scope>NUCLEOTIDE SEQUENCE [LARGE SCALE GENOMIC DNA]</scope>
    <source>
        <strain evidence="5">IIBBL 257-1</strain>
    </source>
</reference>
<evidence type="ECO:0000256" key="1">
    <source>
        <dbReference type="ARBA" id="ARBA00022679"/>
    </source>
</evidence>
<dbReference type="CDD" id="cd04301">
    <property type="entry name" value="NAT_SF"/>
    <property type="match status" value="1"/>
</dbReference>
<dbReference type="InterPro" id="IPR000182">
    <property type="entry name" value="GNAT_dom"/>
</dbReference>
<dbReference type="Gene3D" id="3.40.630.30">
    <property type="match status" value="1"/>
</dbReference>
<evidence type="ECO:0000259" key="3">
    <source>
        <dbReference type="PROSITE" id="PS51186"/>
    </source>
</evidence>